<reference evidence="3" key="1">
    <citation type="submission" date="2015-11" db="EMBL/GenBank/DDBJ databases">
        <title>De novo transcriptome assembly of four potential Pierce s Disease insect vectors from Arizona vineyards.</title>
        <authorList>
            <person name="Tassone E.E."/>
        </authorList>
    </citation>
    <scope>NUCLEOTIDE SEQUENCE</scope>
</reference>
<feature type="compositionally biased region" description="Basic and acidic residues" evidence="1">
    <location>
        <begin position="59"/>
        <end position="72"/>
    </location>
</feature>
<dbReference type="AlphaFoldDB" id="A0A1B6ETZ8"/>
<feature type="non-terminal residue" evidence="3">
    <location>
        <position position="388"/>
    </location>
</feature>
<dbReference type="SMART" id="SM00355">
    <property type="entry name" value="ZnF_C2H2"/>
    <property type="match status" value="5"/>
</dbReference>
<proteinExistence type="predicted"/>
<gene>
    <name evidence="3" type="ORF">g.9681</name>
</gene>
<dbReference type="EMBL" id="GECZ01028304">
    <property type="protein sequence ID" value="JAS41465.1"/>
    <property type="molecule type" value="Transcribed_RNA"/>
</dbReference>
<dbReference type="GO" id="GO:0003676">
    <property type="term" value="F:nucleic acid binding"/>
    <property type="evidence" value="ECO:0007669"/>
    <property type="project" value="InterPro"/>
</dbReference>
<evidence type="ECO:0000259" key="2">
    <source>
        <dbReference type="PROSITE" id="PS00028"/>
    </source>
</evidence>
<accession>A0A1B6ETZ8</accession>
<feature type="domain" description="C2H2-type" evidence="2">
    <location>
        <begin position="344"/>
        <end position="366"/>
    </location>
</feature>
<name>A0A1B6ETZ8_9HEMI</name>
<feature type="non-terminal residue" evidence="3">
    <location>
        <position position="1"/>
    </location>
</feature>
<dbReference type="GO" id="GO:0008270">
    <property type="term" value="F:zinc ion binding"/>
    <property type="evidence" value="ECO:0007669"/>
    <property type="project" value="InterPro"/>
</dbReference>
<evidence type="ECO:0000313" key="3">
    <source>
        <dbReference type="EMBL" id="JAS41465.1"/>
    </source>
</evidence>
<dbReference type="InterPro" id="IPR003604">
    <property type="entry name" value="Matrin/U1-like-C_Znf_C2H2"/>
</dbReference>
<feature type="compositionally biased region" description="Basic residues" evidence="1">
    <location>
        <begin position="24"/>
        <end position="34"/>
    </location>
</feature>
<dbReference type="SUPFAM" id="SSF57667">
    <property type="entry name" value="beta-beta-alpha zinc fingers"/>
    <property type="match status" value="5"/>
</dbReference>
<dbReference type="Gene3D" id="3.30.160.60">
    <property type="entry name" value="Classic Zinc Finger"/>
    <property type="match status" value="5"/>
</dbReference>
<organism evidence="3">
    <name type="scientific">Cuerna arida</name>
    <dbReference type="NCBI Taxonomy" id="1464854"/>
    <lineage>
        <taxon>Eukaryota</taxon>
        <taxon>Metazoa</taxon>
        <taxon>Ecdysozoa</taxon>
        <taxon>Arthropoda</taxon>
        <taxon>Hexapoda</taxon>
        <taxon>Insecta</taxon>
        <taxon>Pterygota</taxon>
        <taxon>Neoptera</taxon>
        <taxon>Paraneoptera</taxon>
        <taxon>Hemiptera</taxon>
        <taxon>Auchenorrhyncha</taxon>
        <taxon>Membracoidea</taxon>
        <taxon>Cicadellidae</taxon>
        <taxon>Cicadellinae</taxon>
        <taxon>Proconiini</taxon>
        <taxon>Cuerna</taxon>
    </lineage>
</organism>
<dbReference type="InterPro" id="IPR052644">
    <property type="entry name" value="ZMAT3"/>
</dbReference>
<dbReference type="InterPro" id="IPR036236">
    <property type="entry name" value="Znf_C2H2_sf"/>
</dbReference>
<dbReference type="PROSITE" id="PS00028">
    <property type="entry name" value="ZINC_FINGER_C2H2_1"/>
    <property type="match status" value="1"/>
</dbReference>
<evidence type="ECO:0000256" key="1">
    <source>
        <dbReference type="SAM" id="MobiDB-lite"/>
    </source>
</evidence>
<dbReference type="PANTHER" id="PTHR46786">
    <property type="entry name" value="ZINC FINGER MATRIN-TYPE PROTEIN 3"/>
    <property type="match status" value="1"/>
</dbReference>
<dbReference type="InterPro" id="IPR013087">
    <property type="entry name" value="Znf_C2H2_type"/>
</dbReference>
<dbReference type="SMART" id="SM00451">
    <property type="entry name" value="ZnF_U1"/>
    <property type="match status" value="5"/>
</dbReference>
<protein>
    <recommendedName>
        <fullName evidence="2">C2H2-type domain-containing protein</fullName>
    </recommendedName>
</protein>
<dbReference type="PANTHER" id="PTHR46786:SF1">
    <property type="entry name" value="ZINC FINGER MATRIN-TYPE PROTEIN 3"/>
    <property type="match status" value="1"/>
</dbReference>
<feature type="region of interest" description="Disordered" evidence="1">
    <location>
        <begin position="19"/>
        <end position="118"/>
    </location>
</feature>
<dbReference type="Pfam" id="PF12874">
    <property type="entry name" value="zf-met"/>
    <property type="match status" value="5"/>
</dbReference>
<sequence length="388" mass="44661">DKCEVCNLSFTSYDQYQAHLSGKNTKKSARKSIKPHQMEYRSPLDDDYYNQPRPSGNDDYYRRRPSNRHDRFSPYNRHSQRSETSRGPLQPAYEGIPESSRVSHPHDGAGPTMRPTSMDFQNHEAASTHPDSQVATRPPTYMDQYRQDSYPKELTAMFEASNCILCSTELSSPIVAKMHYSGKQHRKKVKSFLIEWCKKTGAPMPRIEVADTSSAAHFEDYCELCEVRLTSVSDKIVHYAGKTHRKNQNNPENARKKKRTYDTFDLSDYRFGIGIDFSTDKEVKDEIKQKNETPQEFECELCDVKAVSEEQLRAHLTGKKHNEKMKKKNDSSVGSCKLGRPFKCEMCEVSLETYSLFQKHINGKRHAKSLHKLKMTKSGTDKCEVCNL</sequence>